<accession>A0A316ZDY0</accession>
<dbReference type="OrthoDB" id="3366478at2759"/>
<dbReference type="PANTHER" id="PTHR16134:SF119">
    <property type="entry name" value="AT02038P-RELATED"/>
    <property type="match status" value="1"/>
</dbReference>
<dbReference type="GeneID" id="37271469"/>
<keyword evidence="3" id="KW-1185">Reference proteome</keyword>
<evidence type="ECO:0000313" key="2">
    <source>
        <dbReference type="EMBL" id="PWN99977.1"/>
    </source>
</evidence>
<evidence type="ECO:0000256" key="1">
    <source>
        <dbReference type="SAM" id="MobiDB-lite"/>
    </source>
</evidence>
<dbReference type="EMBL" id="KZ819286">
    <property type="protein sequence ID" value="PWN99977.1"/>
    <property type="molecule type" value="Genomic_DNA"/>
</dbReference>
<gene>
    <name evidence="2" type="ORF">FA09DRAFT_336819</name>
</gene>
<dbReference type="STRING" id="58919.A0A316ZDY0"/>
<feature type="region of interest" description="Disordered" evidence="1">
    <location>
        <begin position="745"/>
        <end position="785"/>
    </location>
</feature>
<protein>
    <recommendedName>
        <fullName evidence="4">F-box domain-containing protein</fullName>
    </recommendedName>
</protein>
<proteinExistence type="predicted"/>
<name>A0A316ZDY0_9BASI</name>
<organism evidence="2 3">
    <name type="scientific">Tilletiopsis washingtonensis</name>
    <dbReference type="NCBI Taxonomy" id="58919"/>
    <lineage>
        <taxon>Eukaryota</taxon>
        <taxon>Fungi</taxon>
        <taxon>Dikarya</taxon>
        <taxon>Basidiomycota</taxon>
        <taxon>Ustilaginomycotina</taxon>
        <taxon>Exobasidiomycetes</taxon>
        <taxon>Entylomatales</taxon>
        <taxon>Entylomatales incertae sedis</taxon>
        <taxon>Tilletiopsis</taxon>
    </lineage>
</organism>
<feature type="region of interest" description="Disordered" evidence="1">
    <location>
        <begin position="800"/>
        <end position="867"/>
    </location>
</feature>
<feature type="compositionally biased region" description="Low complexity" evidence="1">
    <location>
        <begin position="813"/>
        <end position="823"/>
    </location>
</feature>
<feature type="compositionally biased region" description="Basic and acidic residues" evidence="1">
    <location>
        <begin position="824"/>
        <end position="844"/>
    </location>
</feature>
<evidence type="ECO:0000313" key="3">
    <source>
        <dbReference type="Proteomes" id="UP000245946"/>
    </source>
</evidence>
<evidence type="ECO:0008006" key="4">
    <source>
        <dbReference type="Google" id="ProtNLM"/>
    </source>
</evidence>
<dbReference type="RefSeq" id="XP_025600256.1">
    <property type="nucleotide sequence ID" value="XM_025743925.1"/>
</dbReference>
<dbReference type="AlphaFoldDB" id="A0A316ZDY0"/>
<dbReference type="InterPro" id="IPR032675">
    <property type="entry name" value="LRR_dom_sf"/>
</dbReference>
<reference evidence="2 3" key="1">
    <citation type="journal article" date="2018" name="Mol. Biol. Evol.">
        <title>Broad Genomic Sampling Reveals a Smut Pathogenic Ancestry of the Fungal Clade Ustilaginomycotina.</title>
        <authorList>
            <person name="Kijpornyongpan T."/>
            <person name="Mondo S.J."/>
            <person name="Barry K."/>
            <person name="Sandor L."/>
            <person name="Lee J."/>
            <person name="Lipzen A."/>
            <person name="Pangilinan J."/>
            <person name="LaButti K."/>
            <person name="Hainaut M."/>
            <person name="Henrissat B."/>
            <person name="Grigoriev I.V."/>
            <person name="Spatafora J.W."/>
            <person name="Aime M.C."/>
        </authorList>
    </citation>
    <scope>NUCLEOTIDE SEQUENCE [LARGE SCALE GENOMIC DNA]</scope>
    <source>
        <strain evidence="2 3">MCA 4186</strain>
    </source>
</reference>
<feature type="compositionally biased region" description="Low complexity" evidence="1">
    <location>
        <begin position="847"/>
        <end position="861"/>
    </location>
</feature>
<dbReference type="PANTHER" id="PTHR16134">
    <property type="entry name" value="F-BOX/TPR REPEAT PROTEIN POF3"/>
    <property type="match status" value="1"/>
</dbReference>
<sequence>MAPARPPPAAAKTAAAAASVQPDWSDLPPTLFEHVVARVIDLEPSTALPLLAVSSAFHRAACRALYEDLVIADDEHELARPRRRSPHETLVRWPEKYATYVRGLTLVGRPPQVDDDDEPSYFSFLPRRRGRPLSLEQLTTLVASLESLESFVWCTSRVPPAALCSTLAATIPGLSTLIIRITSDAVVQRGRSGSAASASPVSSPRAGFDDLSALDALGIDDCEAEGDEQADGLGDGLSSTTSLRWDGMGLHKLPCLRELSLAALSAEGARTLTRSLPFLAHLEHLTLDCAFVDDAMLAAVAAHCRGLLSFTMRTTGTKVTDKGITELLGGCALLQKMELSECEGRFTRKLWGKLCELDSLKSVRVAMNEVGPHHSWVSDHLDGIFELLVKASSGLESLALRRLVPAAALVPAEEDGAAEARGAGFVPRVHPTMVPRPLPEKALDILKAHGGKLLDLELDFFVLSIDDLKAVLSACPRLESLRIYLDAPLAKVLGLSAAFIPLTQLRLIEISLTEPHCPKSLAAVRHVAYGGIGSTTSGVLPPVGSSGPTASSPPSRVACFDNSLPELSPSSTATSLFSVASSHEAVTPVNFSTSPQSPRKMQRRMSGASADDSSLTSAAAFSIPGVTGSVGAFDTSVPPKREVRKFARRCASLQVLRWTGRLGKGEWRISNPGHTIDFFPAGVVPLTAGTLDEPAYDASLLRRRTSSTCALKPKSPISVNAMLSDLEHDAAPPQASLDAILDRDSHRATSESLQRVVVGKYSKEGSGSDKPRAARAPPPGLQVLNGPLLASAPKWSAVASSPPAIAAPPPSSPAAVSSTSSPAKSRDRRAPTTSEPARKAETRQTDSGSAGKARRAAGAAKKAARTK</sequence>
<dbReference type="Gene3D" id="3.80.10.10">
    <property type="entry name" value="Ribonuclease Inhibitor"/>
    <property type="match status" value="1"/>
</dbReference>
<dbReference type="Proteomes" id="UP000245946">
    <property type="component" value="Unassembled WGS sequence"/>
</dbReference>
<dbReference type="SUPFAM" id="SSF52047">
    <property type="entry name" value="RNI-like"/>
    <property type="match status" value="1"/>
</dbReference>
<feature type="compositionally biased region" description="Basic and acidic residues" evidence="1">
    <location>
        <begin position="761"/>
        <end position="772"/>
    </location>
</feature>